<reference evidence="10" key="1">
    <citation type="journal article" date="2019" name="Plant Biotechnol. J.">
        <title>Genome sequencing of the Australian wild diploid species Gossypium australe highlights disease resistance and delayed gland morphogenesis.</title>
        <authorList>
            <person name="Cai Y."/>
            <person name="Cai X."/>
            <person name="Wang Q."/>
            <person name="Wang P."/>
            <person name="Zhang Y."/>
            <person name="Cai C."/>
            <person name="Xu Y."/>
            <person name="Wang K."/>
            <person name="Zhou Z."/>
            <person name="Wang C."/>
            <person name="Geng S."/>
            <person name="Li B."/>
            <person name="Dong Q."/>
            <person name="Hou Y."/>
            <person name="Wang H."/>
            <person name="Ai P."/>
            <person name="Liu Z."/>
            <person name="Yi F."/>
            <person name="Sun M."/>
            <person name="An G."/>
            <person name="Cheng J."/>
            <person name="Zhang Y."/>
            <person name="Shi Q."/>
            <person name="Xie Y."/>
            <person name="Shi X."/>
            <person name="Chang Y."/>
            <person name="Huang F."/>
            <person name="Chen Y."/>
            <person name="Hong S."/>
            <person name="Mi L."/>
            <person name="Sun Q."/>
            <person name="Zhang L."/>
            <person name="Zhou B."/>
            <person name="Peng R."/>
            <person name="Zhang X."/>
            <person name="Liu F."/>
        </authorList>
    </citation>
    <scope>NUCLEOTIDE SEQUENCE [LARGE SCALE GENOMIC DNA]</scope>
    <source>
        <strain evidence="10">cv. PA1801</strain>
    </source>
</reference>
<dbReference type="PANTHER" id="PTHR46148">
    <property type="entry name" value="CHROMO DOMAIN-CONTAINING PROTEIN"/>
    <property type="match status" value="1"/>
</dbReference>
<dbReference type="InterPro" id="IPR056924">
    <property type="entry name" value="SH3_Tf2-1"/>
</dbReference>
<keyword evidence="5" id="KW-0378">Hydrolase</keyword>
<keyword evidence="3" id="KW-0540">Nuclease</keyword>
<keyword evidence="4" id="KW-0255">Endonuclease</keyword>
<name>A0A5B6WN73_9ROSI</name>
<dbReference type="EMBL" id="SMMG02000002">
    <property type="protein sequence ID" value="KAA3483319.1"/>
    <property type="molecule type" value="Genomic_DNA"/>
</dbReference>
<evidence type="ECO:0000259" key="7">
    <source>
        <dbReference type="Pfam" id="PF17917"/>
    </source>
</evidence>
<evidence type="ECO:0000256" key="3">
    <source>
        <dbReference type="ARBA" id="ARBA00022722"/>
    </source>
</evidence>
<dbReference type="Proteomes" id="UP000325315">
    <property type="component" value="Unassembled WGS sequence"/>
</dbReference>
<evidence type="ECO:0000313" key="10">
    <source>
        <dbReference type="Proteomes" id="UP000325315"/>
    </source>
</evidence>
<feature type="domain" description="Tf2-1-like SH3-like" evidence="8">
    <location>
        <begin position="298"/>
        <end position="363"/>
    </location>
</feature>
<keyword evidence="10" id="KW-1185">Reference proteome</keyword>
<evidence type="ECO:0000259" key="8">
    <source>
        <dbReference type="Pfam" id="PF24626"/>
    </source>
</evidence>
<protein>
    <submittedName>
        <fullName evidence="9">Integrase</fullName>
    </submittedName>
</protein>
<gene>
    <name evidence="9" type="ORF">EPI10_005503</name>
</gene>
<dbReference type="SUPFAM" id="SSF54160">
    <property type="entry name" value="Chromo domain-like"/>
    <property type="match status" value="1"/>
</dbReference>
<evidence type="ECO:0000256" key="2">
    <source>
        <dbReference type="ARBA" id="ARBA00022695"/>
    </source>
</evidence>
<dbReference type="InterPro" id="IPR016197">
    <property type="entry name" value="Chromo-like_dom_sf"/>
</dbReference>
<dbReference type="Gene3D" id="3.30.70.270">
    <property type="match status" value="1"/>
</dbReference>
<dbReference type="InterPro" id="IPR012337">
    <property type="entry name" value="RNaseH-like_sf"/>
</dbReference>
<feature type="domain" description="Reverse transcriptase RNase H-like" evidence="7">
    <location>
        <begin position="90"/>
        <end position="172"/>
    </location>
</feature>
<proteinExistence type="predicted"/>
<sequence length="444" mass="52387">MYQYRYVQDGWQNGLLKGEPVFSKIDLRSGYYQLRVKESDTDHAEHLRTELQTLRDKKLFAKFSKCEFWLREVRFLGHIVFGDGIRVDPRCVLMQEGKVIAYASRQLKPHEKNYSTHDLELAAIVFALKIWRHHLYSEKCHVFSDHKSLKYLITQKDLNLQQRRWPELLKDYELVIDYHPRKTNIVADALSRKSLFALRAINTRLTLSEDISVLAKMRARLLVMVLGWKWDRITMDFITTLPLTPKKKDAVWVVVDRLTKSAHFISIRTDSSLDKLAKLIRRLTYVDLKRKEIEFQVGDKVFLKVPPWKKILNFGRKGKLSSRFIRSYEIVERIGPVAYRLALPTELERIHSVFHVSMLRHYRSDPSHMISLPEVEIRSDMTYGEEPVKILAREVNQLRNKSIALVKVLWQRHGVEEATWEPEEAMRKQYPNPFSSKIFGDKNP</sequence>
<dbReference type="AlphaFoldDB" id="A0A5B6WN73"/>
<keyword evidence="1" id="KW-0808">Transferase</keyword>
<dbReference type="CDD" id="cd09274">
    <property type="entry name" value="RNase_HI_RT_Ty3"/>
    <property type="match status" value="1"/>
</dbReference>
<dbReference type="InterPro" id="IPR043502">
    <property type="entry name" value="DNA/RNA_pol_sf"/>
</dbReference>
<keyword evidence="6" id="KW-0695">RNA-directed DNA polymerase</keyword>
<keyword evidence="2" id="KW-0548">Nucleotidyltransferase</keyword>
<dbReference type="InterPro" id="IPR041373">
    <property type="entry name" value="RT_RNaseH"/>
</dbReference>
<dbReference type="Pfam" id="PF24626">
    <property type="entry name" value="SH3_Tf2-1"/>
    <property type="match status" value="1"/>
</dbReference>
<evidence type="ECO:0000256" key="4">
    <source>
        <dbReference type="ARBA" id="ARBA00022759"/>
    </source>
</evidence>
<dbReference type="GO" id="GO:0003964">
    <property type="term" value="F:RNA-directed DNA polymerase activity"/>
    <property type="evidence" value="ECO:0007669"/>
    <property type="project" value="UniProtKB-KW"/>
</dbReference>
<dbReference type="GO" id="GO:0004519">
    <property type="term" value="F:endonuclease activity"/>
    <property type="evidence" value="ECO:0007669"/>
    <property type="project" value="UniProtKB-KW"/>
</dbReference>
<accession>A0A5B6WN73</accession>
<evidence type="ECO:0000256" key="6">
    <source>
        <dbReference type="ARBA" id="ARBA00022918"/>
    </source>
</evidence>
<evidence type="ECO:0000256" key="5">
    <source>
        <dbReference type="ARBA" id="ARBA00022801"/>
    </source>
</evidence>
<comment type="caution">
    <text evidence="9">The sequence shown here is derived from an EMBL/GenBank/DDBJ whole genome shotgun (WGS) entry which is preliminary data.</text>
</comment>
<dbReference type="SUPFAM" id="SSF56672">
    <property type="entry name" value="DNA/RNA polymerases"/>
    <property type="match status" value="1"/>
</dbReference>
<organism evidence="9 10">
    <name type="scientific">Gossypium australe</name>
    <dbReference type="NCBI Taxonomy" id="47621"/>
    <lineage>
        <taxon>Eukaryota</taxon>
        <taxon>Viridiplantae</taxon>
        <taxon>Streptophyta</taxon>
        <taxon>Embryophyta</taxon>
        <taxon>Tracheophyta</taxon>
        <taxon>Spermatophyta</taxon>
        <taxon>Magnoliopsida</taxon>
        <taxon>eudicotyledons</taxon>
        <taxon>Gunneridae</taxon>
        <taxon>Pentapetalae</taxon>
        <taxon>rosids</taxon>
        <taxon>malvids</taxon>
        <taxon>Malvales</taxon>
        <taxon>Malvaceae</taxon>
        <taxon>Malvoideae</taxon>
        <taxon>Gossypium</taxon>
    </lineage>
</organism>
<dbReference type="Pfam" id="PF17917">
    <property type="entry name" value="RT_RNaseH"/>
    <property type="match status" value="1"/>
</dbReference>
<dbReference type="PANTHER" id="PTHR46148:SF44">
    <property type="entry name" value="GAG-POL POLYPROTEIN"/>
    <property type="match status" value="1"/>
</dbReference>
<dbReference type="SUPFAM" id="SSF53098">
    <property type="entry name" value="Ribonuclease H-like"/>
    <property type="match status" value="1"/>
</dbReference>
<evidence type="ECO:0000256" key="1">
    <source>
        <dbReference type="ARBA" id="ARBA00022679"/>
    </source>
</evidence>
<dbReference type="GO" id="GO:0016787">
    <property type="term" value="F:hydrolase activity"/>
    <property type="evidence" value="ECO:0007669"/>
    <property type="project" value="UniProtKB-KW"/>
</dbReference>
<evidence type="ECO:0000313" key="9">
    <source>
        <dbReference type="EMBL" id="KAA3483319.1"/>
    </source>
</evidence>
<dbReference type="OrthoDB" id="779927at2759"/>
<dbReference type="InterPro" id="IPR043128">
    <property type="entry name" value="Rev_trsase/Diguanyl_cyclase"/>
</dbReference>